<comment type="caution">
    <text evidence="1">The sequence shown here is derived from an EMBL/GenBank/DDBJ whole genome shotgun (WGS) entry which is preliminary data.</text>
</comment>
<evidence type="ECO:0000313" key="2">
    <source>
        <dbReference type="Proteomes" id="UP000029723"/>
    </source>
</evidence>
<dbReference type="AlphaFoldDB" id="A0A098YUQ8"/>
<reference evidence="1 2" key="1">
    <citation type="submission" date="2014-07" db="EMBL/GenBank/DDBJ databases">
        <authorList>
            <person name="McCorrison J."/>
            <person name="Sanka R."/>
            <person name="Torralba M."/>
            <person name="Gillis M."/>
            <person name="Haft D.H."/>
            <person name="Methe B."/>
            <person name="Sutton G."/>
            <person name="Nelson K.E."/>
        </authorList>
    </citation>
    <scope>NUCLEOTIDE SEQUENCE [LARGE SCALE GENOMIC DNA]</scope>
    <source>
        <strain evidence="1 2">S9-PR14</strain>
    </source>
</reference>
<evidence type="ECO:0000313" key="1">
    <source>
        <dbReference type="EMBL" id="KGI23071.1"/>
    </source>
</evidence>
<dbReference type="Proteomes" id="UP000029723">
    <property type="component" value="Unassembled WGS sequence"/>
</dbReference>
<accession>A0A098YUQ8</accession>
<proteinExistence type="predicted"/>
<name>A0A098YUQ8_9BACT</name>
<dbReference type="OrthoDB" id="306887at2"/>
<protein>
    <recommendedName>
        <fullName evidence="3">EcsC family protein</fullName>
    </recommendedName>
</protein>
<organism evidence="1 2">
    <name type="scientific">Hoylesella timonensis S9-PR14</name>
    <dbReference type="NCBI Taxonomy" id="1401062"/>
    <lineage>
        <taxon>Bacteria</taxon>
        <taxon>Pseudomonadati</taxon>
        <taxon>Bacteroidota</taxon>
        <taxon>Bacteroidia</taxon>
        <taxon>Bacteroidales</taxon>
        <taxon>Prevotellaceae</taxon>
        <taxon>Hoylesella</taxon>
    </lineage>
</organism>
<dbReference type="RefSeq" id="WP_036925833.1">
    <property type="nucleotide sequence ID" value="NZ_JRPQ01000013.1"/>
</dbReference>
<sequence length="242" mass="27037">MENEVTKWNKIIYSIMNLPGIKVDRVAFLVEALRPHCTETEIKKAALQRPIDVIPLKLINQLATECINEHTKKATIFSTVTGVPGGVAVFFAIPADLLQYFCQTLIIVQKLAYLYGYPDLCDQKGHLIESSYDVLTIFLGVMLGASTANEAFKQLSETFAEHTTMRMPQVGVTETMWYPLVKGVSKWVRTKFVKGSVTKRLSKAVPIVGGVVAGFLTYKTFKPNAKRLKKQMQANAMLFKSV</sequence>
<dbReference type="EMBL" id="JRPQ01000013">
    <property type="protein sequence ID" value="KGI23071.1"/>
    <property type="molecule type" value="Genomic_DNA"/>
</dbReference>
<evidence type="ECO:0008006" key="3">
    <source>
        <dbReference type="Google" id="ProtNLM"/>
    </source>
</evidence>
<gene>
    <name evidence="1" type="ORF">HMPREF9304_00830</name>
</gene>